<dbReference type="SUPFAM" id="SSF52833">
    <property type="entry name" value="Thioredoxin-like"/>
    <property type="match status" value="1"/>
</dbReference>
<name>A0A4P6K0E0_KTERU</name>
<evidence type="ECO:0000313" key="4">
    <source>
        <dbReference type="Proteomes" id="UP000290365"/>
    </source>
</evidence>
<accession>A0A4P6K0E0</accession>
<protein>
    <recommendedName>
        <fullName evidence="2">Thioredoxin domain-containing protein</fullName>
    </recommendedName>
</protein>
<reference evidence="3 4" key="1">
    <citation type="submission" date="2019-01" db="EMBL/GenBank/DDBJ databases">
        <title>Ktedonosporobacter rubrisoli SCAWS-G2.</title>
        <authorList>
            <person name="Huang Y."/>
            <person name="Yan B."/>
        </authorList>
    </citation>
    <scope>NUCLEOTIDE SEQUENCE [LARGE SCALE GENOMIC DNA]</scope>
    <source>
        <strain evidence="3 4">SCAWS-G2</strain>
    </source>
</reference>
<dbReference type="InterPro" id="IPR036249">
    <property type="entry name" value="Thioredoxin-like_sf"/>
</dbReference>
<gene>
    <name evidence="3" type="ORF">EPA93_36015</name>
</gene>
<keyword evidence="4" id="KW-1185">Reference proteome</keyword>
<feature type="region of interest" description="Disordered" evidence="1">
    <location>
        <begin position="95"/>
        <end position="114"/>
    </location>
</feature>
<feature type="domain" description="Thioredoxin" evidence="2">
    <location>
        <begin position="9"/>
        <end position="102"/>
    </location>
</feature>
<dbReference type="InterPro" id="IPR013766">
    <property type="entry name" value="Thioredoxin_domain"/>
</dbReference>
<dbReference type="Pfam" id="PF00085">
    <property type="entry name" value="Thioredoxin"/>
    <property type="match status" value="1"/>
</dbReference>
<dbReference type="AlphaFoldDB" id="A0A4P6K0E0"/>
<evidence type="ECO:0000259" key="2">
    <source>
        <dbReference type="Pfam" id="PF00085"/>
    </source>
</evidence>
<evidence type="ECO:0000313" key="3">
    <source>
        <dbReference type="EMBL" id="QBD81090.1"/>
    </source>
</evidence>
<proteinExistence type="predicted"/>
<dbReference type="EMBL" id="CP035758">
    <property type="protein sequence ID" value="QBD81090.1"/>
    <property type="molecule type" value="Genomic_DNA"/>
</dbReference>
<dbReference type="Gene3D" id="3.40.30.10">
    <property type="entry name" value="Glutaredoxin"/>
    <property type="match status" value="1"/>
</dbReference>
<organism evidence="3 4">
    <name type="scientific">Ktedonosporobacter rubrisoli</name>
    <dbReference type="NCBI Taxonomy" id="2509675"/>
    <lineage>
        <taxon>Bacteria</taxon>
        <taxon>Bacillati</taxon>
        <taxon>Chloroflexota</taxon>
        <taxon>Ktedonobacteria</taxon>
        <taxon>Ktedonobacterales</taxon>
        <taxon>Ktedonosporobacteraceae</taxon>
        <taxon>Ktedonosporobacter</taxon>
    </lineage>
</organism>
<dbReference type="RefSeq" id="WP_129892152.1">
    <property type="nucleotide sequence ID" value="NZ_CP035758.1"/>
</dbReference>
<sequence>MAEWIDIEDEQQFEQEVQSHPQIVAIFGDSSNHMWRMSLGAIQGMADSVPPFIAFLHVDKPRTPQLFQKRNVTVVPTVRFIHEGKQVHEIKGNEVNPEGISKGMQKLQQAEQNV</sequence>
<dbReference type="Proteomes" id="UP000290365">
    <property type="component" value="Chromosome"/>
</dbReference>
<evidence type="ECO:0000256" key="1">
    <source>
        <dbReference type="SAM" id="MobiDB-lite"/>
    </source>
</evidence>
<dbReference type="KEGG" id="kbs:EPA93_36015"/>